<dbReference type="InterPro" id="IPR051678">
    <property type="entry name" value="AGP_Transferase"/>
</dbReference>
<evidence type="ECO:0008006" key="3">
    <source>
        <dbReference type="Google" id="ProtNLM"/>
    </source>
</evidence>
<dbReference type="InParanoid" id="E5ABF8"/>
<dbReference type="eggNOG" id="ENOG502SII6">
    <property type="taxonomic scope" value="Eukaryota"/>
</dbReference>
<dbReference type="Proteomes" id="UP000002668">
    <property type="component" value="Genome"/>
</dbReference>
<dbReference type="HOGENOM" id="CLU_025005_3_1_1"/>
<organism evidence="2">
    <name type="scientific">Leptosphaeria maculans (strain JN3 / isolate v23.1.3 / race Av1-4-5-6-7-8)</name>
    <name type="common">Blackleg fungus</name>
    <name type="synonym">Phoma lingam</name>
    <dbReference type="NCBI Taxonomy" id="985895"/>
    <lineage>
        <taxon>Eukaryota</taxon>
        <taxon>Fungi</taxon>
        <taxon>Dikarya</taxon>
        <taxon>Ascomycota</taxon>
        <taxon>Pezizomycotina</taxon>
        <taxon>Dothideomycetes</taxon>
        <taxon>Pleosporomycetidae</taxon>
        <taxon>Pleosporales</taxon>
        <taxon>Pleosporineae</taxon>
        <taxon>Leptosphaeriaceae</taxon>
        <taxon>Plenodomus</taxon>
        <taxon>Plenodomus lingam/Leptosphaeria maculans species complex</taxon>
    </lineage>
</organism>
<reference evidence="2" key="1">
    <citation type="journal article" date="2011" name="Nat. Commun.">
        <title>Effector diversification within compartments of the Leptosphaeria maculans genome affected by Repeat-Induced Point mutations.</title>
        <authorList>
            <person name="Rouxel T."/>
            <person name="Grandaubert J."/>
            <person name="Hane J.K."/>
            <person name="Hoede C."/>
            <person name="van de Wouw A.P."/>
            <person name="Couloux A."/>
            <person name="Dominguez V."/>
            <person name="Anthouard V."/>
            <person name="Bally P."/>
            <person name="Bourras S."/>
            <person name="Cozijnsen A.J."/>
            <person name="Ciuffetti L.M."/>
            <person name="Degrave A."/>
            <person name="Dilmaghani A."/>
            <person name="Duret L."/>
            <person name="Fudal I."/>
            <person name="Goodwin S.B."/>
            <person name="Gout L."/>
            <person name="Glaser N."/>
            <person name="Linglin J."/>
            <person name="Kema G.H.J."/>
            <person name="Lapalu N."/>
            <person name="Lawrence C.B."/>
            <person name="May K."/>
            <person name="Meyer M."/>
            <person name="Ollivier B."/>
            <person name="Poulain J."/>
            <person name="Schoch C.L."/>
            <person name="Simon A."/>
            <person name="Spatafora J.W."/>
            <person name="Stachowiak A."/>
            <person name="Turgeon B.G."/>
            <person name="Tyler B.M."/>
            <person name="Vincent D."/>
            <person name="Weissenbach J."/>
            <person name="Amselem J."/>
            <person name="Quesneville H."/>
            <person name="Oliver R.P."/>
            <person name="Wincker P."/>
            <person name="Balesdent M.-H."/>
            <person name="Howlett B.J."/>
        </authorList>
    </citation>
    <scope>NUCLEOTIDE SEQUENCE [LARGE SCALE GENOMIC DNA]</scope>
    <source>
        <strain evidence="2">JN3 / isolate v23.1.3 / race Av1-4-5-6-7-8</strain>
    </source>
</reference>
<dbReference type="PANTHER" id="PTHR21310:SF37">
    <property type="entry name" value="AMINOGLYCOSIDE PHOSPHOTRANSFERASE DOMAIN-CONTAINING PROTEIN"/>
    <property type="match status" value="1"/>
</dbReference>
<dbReference type="PANTHER" id="PTHR21310">
    <property type="entry name" value="AMINOGLYCOSIDE PHOSPHOTRANSFERASE-RELATED-RELATED"/>
    <property type="match status" value="1"/>
</dbReference>
<evidence type="ECO:0000313" key="2">
    <source>
        <dbReference type="Proteomes" id="UP000002668"/>
    </source>
</evidence>
<proteinExistence type="predicted"/>
<dbReference type="OMA" id="GVWFWYC"/>
<dbReference type="STRING" id="985895.E5ABF8"/>
<evidence type="ECO:0000313" key="1">
    <source>
        <dbReference type="EMBL" id="CBY00999.1"/>
    </source>
</evidence>
<dbReference type="AlphaFoldDB" id="E5ABF8"/>
<gene>
    <name evidence="1" type="ORF">LEMA_P021290.1</name>
</gene>
<sequence>MPICMRLVVWIYFDFWPVGKFGFESGLLGVLTLILALEPSYPWPAGRISREVLSISGSVSGVSHLQSCLITYPLRSRYERNDKSRPPNIPKWRTVRRARLSYGRELFYRKHPAQVITPIASSSRHLISIDSARLRTRGKFKACRPSNAIPAVSEARYACTPRDQPGTNGTVAPPIHRVDMLRNAPENCQHTLPSTSLELDHGLITYEDAADSEDNVINQLAYFKKTKELLNHLWEQRRSIEALVAHHLDLSQNEACIVQDQRTWIRGGFNACIPAVVKSRNETRKVIMRCPMPHKLAEARYPGTADEKLSCEVGTYAWMQENSPNVPIPHLFGFGFSNGRHYTHAVHRPFYIRFVNIVRRCLLNFFRYPLVSHYTSNPTAYSLHTGYMILEFIGPSRGQMLSNSWKGIQEDPIRREKFVSGHRSCSFRYHDDGTVSLSNRPLSCTTIILENNRAPRVIQRSDTYTCTDAFVSDMLTFHDQRFLSQPNAAYDEEDCRGQMTVHTLLRALSHHFIRRERRNGPFILQLTDFHASNIFVDQEWNITGLIDLEWVCSLPIEKLTVPYWLTGRGVDQIEGEHLDEFNGAREEFMRIFEDEEQKTRSSKRHDISLAMAMNDMWESKGVWFWYCIESVNAMYSLFECQLCERFSGSLSTKTEEFVSKFW</sequence>
<dbReference type="EMBL" id="FP929138">
    <property type="protein sequence ID" value="CBY00999.1"/>
    <property type="molecule type" value="Genomic_DNA"/>
</dbReference>
<keyword evidence="2" id="KW-1185">Reference proteome</keyword>
<protein>
    <recommendedName>
        <fullName evidence="3">Aminoglycoside phosphotransferase domain-containing protein</fullName>
    </recommendedName>
</protein>
<name>E5ABF8_LEPMJ</name>
<accession>E5ABF8</accession>
<dbReference type="OrthoDB" id="3645574at2759"/>
<dbReference type="VEuPathDB" id="FungiDB:LEMA_P021290.1"/>